<dbReference type="GO" id="GO:0008732">
    <property type="term" value="F:L-allo-threonine aldolase activity"/>
    <property type="evidence" value="ECO:0007669"/>
    <property type="project" value="TreeGrafter"/>
</dbReference>
<dbReference type="NCBIfam" id="NF041359">
    <property type="entry name" value="GntG_guanitoxin"/>
    <property type="match status" value="1"/>
</dbReference>
<dbReference type="NCBIfam" id="NF007825">
    <property type="entry name" value="PRK10534.1"/>
    <property type="match status" value="1"/>
</dbReference>
<evidence type="ECO:0000256" key="3">
    <source>
        <dbReference type="ARBA" id="ARBA00022898"/>
    </source>
</evidence>
<dbReference type="CDD" id="cd06502">
    <property type="entry name" value="TA_like"/>
    <property type="match status" value="1"/>
</dbReference>
<dbReference type="InterPro" id="IPR023603">
    <property type="entry name" value="Low_specificity_L-TA-like"/>
</dbReference>
<dbReference type="FunFam" id="3.40.640.10:FF:000030">
    <property type="entry name" value="Low-specificity L-threonine aldolase"/>
    <property type="match status" value="1"/>
</dbReference>
<comment type="similarity">
    <text evidence="2">Belongs to the threonine aldolase family.</text>
</comment>
<proteinExistence type="inferred from homology"/>
<dbReference type="RefSeq" id="WP_020877756.1">
    <property type="nucleotide sequence ID" value="NZ_ATHJ01000105.1"/>
</dbReference>
<name>S7TH56_DESML</name>
<comment type="caution">
    <text evidence="7">The sequence shown here is derived from an EMBL/GenBank/DDBJ whole genome shotgun (WGS) entry which is preliminary data.</text>
</comment>
<evidence type="ECO:0000256" key="5">
    <source>
        <dbReference type="PIRSR" id="PIRSR017617-1"/>
    </source>
</evidence>
<accession>S7TH56</accession>
<organism evidence="7 8">
    <name type="scientific">Desulfococcus multivorans DSM 2059</name>
    <dbReference type="NCBI Taxonomy" id="1121405"/>
    <lineage>
        <taxon>Bacteria</taxon>
        <taxon>Pseudomonadati</taxon>
        <taxon>Thermodesulfobacteriota</taxon>
        <taxon>Desulfobacteria</taxon>
        <taxon>Desulfobacterales</taxon>
        <taxon>Desulfococcaceae</taxon>
        <taxon>Desulfococcus</taxon>
    </lineage>
</organism>
<evidence type="ECO:0000256" key="4">
    <source>
        <dbReference type="ARBA" id="ARBA00023239"/>
    </source>
</evidence>
<dbReference type="OrthoDB" id="9774495at2"/>
<evidence type="ECO:0000313" key="8">
    <source>
        <dbReference type="Proteomes" id="UP000014977"/>
    </source>
</evidence>
<comment type="cofactor">
    <cofactor evidence="1">
        <name>pyridoxal 5'-phosphate</name>
        <dbReference type="ChEBI" id="CHEBI:597326"/>
    </cofactor>
</comment>
<sequence length="347" mass="36258">MQVIELRSDTLTRPTPAMRRAMAEAPVGDDVFGEDPTVNRLEAMAAECTGKAAALLVPSGTMGNLVAQLTHCGRGCETILGDQSHVFYYEQGGAAALGGIHPRTIPNRPDGTLDLEATTAAIRPDDLHFPRTRLILLENTHNRCGGAPLTPAYVAAVGRLAAAHGLKLHVDGARIFNAAAALGVSVRELAAPADSISFCLSKGLAAPVGSLLCGSREFIAEARRNRKVLGGGMRQAGVIAAAGIVALTEMVDRLPEDHANARKLAEGLAEIAGVAVDPAGVRTNIVYFDVTRPDMDAQALARRMKASGVALLAAGPRRIRAVTHYQVSAGDIEAALSAFRRVLAGDA</sequence>
<dbReference type="Gene3D" id="3.90.1150.10">
    <property type="entry name" value="Aspartate Aminotransferase, domain 1"/>
    <property type="match status" value="1"/>
</dbReference>
<reference evidence="7 8" key="1">
    <citation type="journal article" date="2013" name="Genome Announc.">
        <title>Draft genome sequences for three mercury-methylating, sulfate-reducing bacteria.</title>
        <authorList>
            <person name="Brown S.D."/>
            <person name="Hurt R.A.Jr."/>
            <person name="Gilmour C.C."/>
            <person name="Elias D.A."/>
        </authorList>
    </citation>
    <scope>NUCLEOTIDE SEQUENCE [LARGE SCALE GENOMIC DNA]</scope>
    <source>
        <strain evidence="7 8">DSM 2059</strain>
    </source>
</reference>
<dbReference type="InterPro" id="IPR015424">
    <property type="entry name" value="PyrdxlP-dep_Trfase"/>
</dbReference>
<feature type="domain" description="Aromatic amino acid beta-eliminating lyase/threonine aldolase" evidence="6">
    <location>
        <begin position="5"/>
        <end position="289"/>
    </location>
</feature>
<dbReference type="Pfam" id="PF01212">
    <property type="entry name" value="Beta_elim_lyase"/>
    <property type="match status" value="1"/>
</dbReference>
<dbReference type="PIRSF" id="PIRSF017617">
    <property type="entry name" value="Thr_aldolase"/>
    <property type="match status" value="1"/>
</dbReference>
<dbReference type="STRING" id="897.B2D07_15875"/>
<dbReference type="InterPro" id="IPR015421">
    <property type="entry name" value="PyrdxlP-dep_Trfase_major"/>
</dbReference>
<dbReference type="InterPro" id="IPR015422">
    <property type="entry name" value="PyrdxlP-dep_Trfase_small"/>
</dbReference>
<keyword evidence="8" id="KW-1185">Reference proteome</keyword>
<dbReference type="AlphaFoldDB" id="S7TH56"/>
<dbReference type="PANTHER" id="PTHR48097">
    <property type="entry name" value="L-THREONINE ALDOLASE-RELATED"/>
    <property type="match status" value="1"/>
</dbReference>
<dbReference type="eggNOG" id="COG2008">
    <property type="taxonomic scope" value="Bacteria"/>
</dbReference>
<dbReference type="GO" id="GO:0006545">
    <property type="term" value="P:glycine biosynthetic process"/>
    <property type="evidence" value="ECO:0007669"/>
    <property type="project" value="TreeGrafter"/>
</dbReference>
<protein>
    <submittedName>
        <fullName evidence="7">Aromatic amino acid beta-eliminating lyase/threonine aldolase</fullName>
    </submittedName>
</protein>
<gene>
    <name evidence="7" type="ORF">dsmv_0645</name>
</gene>
<keyword evidence="3" id="KW-0663">Pyridoxal phosphate</keyword>
<dbReference type="InterPro" id="IPR001597">
    <property type="entry name" value="ArAA_b-elim_lyase/Thr_aldolase"/>
</dbReference>
<feature type="modified residue" description="N6-(pyridoxal phosphate)lysine" evidence="5">
    <location>
        <position position="202"/>
    </location>
</feature>
<dbReference type="PANTHER" id="PTHR48097:SF9">
    <property type="entry name" value="L-THREONINE ALDOLASE"/>
    <property type="match status" value="1"/>
</dbReference>
<dbReference type="GO" id="GO:0006567">
    <property type="term" value="P:L-threonine catabolic process"/>
    <property type="evidence" value="ECO:0007669"/>
    <property type="project" value="TreeGrafter"/>
</dbReference>
<evidence type="ECO:0000259" key="6">
    <source>
        <dbReference type="Pfam" id="PF01212"/>
    </source>
</evidence>
<evidence type="ECO:0000256" key="1">
    <source>
        <dbReference type="ARBA" id="ARBA00001933"/>
    </source>
</evidence>
<dbReference type="PATRIC" id="fig|1121405.3.peg.3363"/>
<evidence type="ECO:0000313" key="7">
    <source>
        <dbReference type="EMBL" id="EPR35940.1"/>
    </source>
</evidence>
<dbReference type="Gene3D" id="3.40.640.10">
    <property type="entry name" value="Type I PLP-dependent aspartate aminotransferase-like (Major domain)"/>
    <property type="match status" value="1"/>
</dbReference>
<dbReference type="Proteomes" id="UP000014977">
    <property type="component" value="Unassembled WGS sequence"/>
</dbReference>
<keyword evidence="4 7" id="KW-0456">Lyase</keyword>
<dbReference type="SUPFAM" id="SSF53383">
    <property type="entry name" value="PLP-dependent transferases"/>
    <property type="match status" value="1"/>
</dbReference>
<dbReference type="GO" id="GO:0005829">
    <property type="term" value="C:cytosol"/>
    <property type="evidence" value="ECO:0007669"/>
    <property type="project" value="TreeGrafter"/>
</dbReference>
<dbReference type="FunFam" id="3.90.1150.10:FF:000041">
    <property type="entry name" value="Low-specificity L-threonine aldolase"/>
    <property type="match status" value="1"/>
</dbReference>
<dbReference type="EMBL" id="ATHJ01000105">
    <property type="protein sequence ID" value="EPR35940.1"/>
    <property type="molecule type" value="Genomic_DNA"/>
</dbReference>
<evidence type="ECO:0000256" key="2">
    <source>
        <dbReference type="ARBA" id="ARBA00006966"/>
    </source>
</evidence>